<dbReference type="InterPro" id="IPR046348">
    <property type="entry name" value="SIS_dom_sf"/>
</dbReference>
<dbReference type="InterPro" id="IPR009057">
    <property type="entry name" value="Homeodomain-like_sf"/>
</dbReference>
<dbReference type="InterPro" id="IPR035472">
    <property type="entry name" value="RpiR-like_SIS"/>
</dbReference>
<dbReference type="GO" id="GO:0097367">
    <property type="term" value="F:carbohydrate derivative binding"/>
    <property type="evidence" value="ECO:0007669"/>
    <property type="project" value="InterPro"/>
</dbReference>
<evidence type="ECO:0000256" key="1">
    <source>
        <dbReference type="ARBA" id="ARBA00023015"/>
    </source>
</evidence>
<comment type="caution">
    <text evidence="5">The sequence shown here is derived from an EMBL/GenBank/DDBJ whole genome shotgun (WGS) entry which is preliminary data.</text>
</comment>
<dbReference type="InterPro" id="IPR000281">
    <property type="entry name" value="HTH_RpiR"/>
</dbReference>
<dbReference type="AlphaFoldDB" id="A0AAW7XN76"/>
<proteinExistence type="predicted"/>
<evidence type="ECO:0000313" key="5">
    <source>
        <dbReference type="EMBL" id="MDO6455206.1"/>
    </source>
</evidence>
<keyword evidence="2" id="KW-0238">DNA-binding</keyword>
<dbReference type="SUPFAM" id="SSF46689">
    <property type="entry name" value="Homeodomain-like"/>
    <property type="match status" value="1"/>
</dbReference>
<dbReference type="PANTHER" id="PTHR30514">
    <property type="entry name" value="GLUCOKINASE"/>
    <property type="match status" value="1"/>
</dbReference>
<evidence type="ECO:0000256" key="3">
    <source>
        <dbReference type="ARBA" id="ARBA00023163"/>
    </source>
</evidence>
<dbReference type="PROSITE" id="PS51071">
    <property type="entry name" value="HTH_RPIR"/>
    <property type="match status" value="1"/>
</dbReference>
<evidence type="ECO:0000256" key="2">
    <source>
        <dbReference type="ARBA" id="ARBA00023125"/>
    </source>
</evidence>
<protein>
    <submittedName>
        <fullName evidence="5">MurR/RpiR family transcriptional regulator</fullName>
    </submittedName>
</protein>
<evidence type="ECO:0000259" key="4">
    <source>
        <dbReference type="PROSITE" id="PS51071"/>
    </source>
</evidence>
<reference evidence="5" key="1">
    <citation type="submission" date="2023-07" db="EMBL/GenBank/DDBJ databases">
        <title>Genome content predicts the carbon catabolic preferences of heterotrophic bacteria.</title>
        <authorList>
            <person name="Gralka M."/>
        </authorList>
    </citation>
    <scope>NUCLEOTIDE SEQUENCE</scope>
    <source>
        <strain evidence="5">I2M16</strain>
    </source>
</reference>
<keyword evidence="1" id="KW-0805">Transcription regulation</keyword>
<keyword evidence="3" id="KW-0804">Transcription</keyword>
<dbReference type="GO" id="GO:1901135">
    <property type="term" value="P:carbohydrate derivative metabolic process"/>
    <property type="evidence" value="ECO:0007669"/>
    <property type="project" value="InterPro"/>
</dbReference>
<dbReference type="Gene3D" id="1.10.10.10">
    <property type="entry name" value="Winged helix-like DNA-binding domain superfamily/Winged helix DNA-binding domain"/>
    <property type="match status" value="1"/>
</dbReference>
<dbReference type="Proteomes" id="UP001169862">
    <property type="component" value="Unassembled WGS sequence"/>
</dbReference>
<dbReference type="InterPro" id="IPR036388">
    <property type="entry name" value="WH-like_DNA-bd_sf"/>
</dbReference>
<organism evidence="5 6">
    <name type="scientific">Neptunomonas phycophila</name>
    <dbReference type="NCBI Taxonomy" id="1572645"/>
    <lineage>
        <taxon>Bacteria</taxon>
        <taxon>Pseudomonadati</taxon>
        <taxon>Pseudomonadota</taxon>
        <taxon>Gammaproteobacteria</taxon>
        <taxon>Oceanospirillales</taxon>
        <taxon>Oceanospirillaceae</taxon>
        <taxon>Neptunomonas</taxon>
    </lineage>
</organism>
<gene>
    <name evidence="5" type="ORF">Q4490_16710</name>
</gene>
<dbReference type="Pfam" id="PF01380">
    <property type="entry name" value="SIS"/>
    <property type="match status" value="1"/>
</dbReference>
<sequence length="276" mass="31019">MDVISEKIRDNYEQLTPQEKKLADFLLSHPDNLPLFNSTDLASTCEISKATISRLFKRLGYSSFKEARHVAQKERHQGTPFFNSQSSGALHNQHFEQEIKNLQYLQNTLTNETVDRAAEHIANAKNVVVIGFRNSYPIAVHCRQQLVQIRSNVSLAPVSGQTIGEELANLSPDDLVILIGFRRRPTLIQPLIAQLKTLSIPTLLISDFSLRQQSKQVDVWIECPLESASSFNSYSAAMSLIALLANKTLDFCADDAQLHIDKVTAFYKALEEVDFS</sequence>
<dbReference type="CDD" id="cd05013">
    <property type="entry name" value="SIS_RpiR"/>
    <property type="match status" value="1"/>
</dbReference>
<dbReference type="InterPro" id="IPR047640">
    <property type="entry name" value="RpiR-like"/>
</dbReference>
<dbReference type="SUPFAM" id="SSF53697">
    <property type="entry name" value="SIS domain"/>
    <property type="match status" value="1"/>
</dbReference>
<dbReference type="InterPro" id="IPR001347">
    <property type="entry name" value="SIS_dom"/>
</dbReference>
<dbReference type="GO" id="GO:0003700">
    <property type="term" value="F:DNA-binding transcription factor activity"/>
    <property type="evidence" value="ECO:0007669"/>
    <property type="project" value="InterPro"/>
</dbReference>
<dbReference type="RefSeq" id="WP_303552237.1">
    <property type="nucleotide sequence ID" value="NZ_CAXPFL010000007.1"/>
</dbReference>
<accession>A0AAW7XN76</accession>
<evidence type="ECO:0000313" key="6">
    <source>
        <dbReference type="Proteomes" id="UP001169862"/>
    </source>
</evidence>
<name>A0AAW7XN76_9GAMM</name>
<dbReference type="Gene3D" id="3.40.50.10490">
    <property type="entry name" value="Glucose-6-phosphate isomerase like protein, domain 1"/>
    <property type="match status" value="1"/>
</dbReference>
<dbReference type="GO" id="GO:0003677">
    <property type="term" value="F:DNA binding"/>
    <property type="evidence" value="ECO:0007669"/>
    <property type="project" value="UniProtKB-KW"/>
</dbReference>
<dbReference type="Pfam" id="PF01418">
    <property type="entry name" value="HTH_6"/>
    <property type="match status" value="1"/>
</dbReference>
<dbReference type="PANTHER" id="PTHR30514:SF18">
    <property type="entry name" value="RPIR-FAMILY TRANSCRIPTIONAL REGULATOR"/>
    <property type="match status" value="1"/>
</dbReference>
<dbReference type="EMBL" id="JAUOPG010000013">
    <property type="protein sequence ID" value="MDO6455206.1"/>
    <property type="molecule type" value="Genomic_DNA"/>
</dbReference>
<feature type="domain" description="HTH rpiR-type" evidence="4">
    <location>
        <begin position="2"/>
        <end position="78"/>
    </location>
</feature>